<evidence type="ECO:0000313" key="2">
    <source>
        <dbReference type="EMBL" id="MBO8427178.1"/>
    </source>
</evidence>
<organism evidence="2 3">
    <name type="scientific">Candidatus Onthovivens merdipullorum</name>
    <dbReference type="NCBI Taxonomy" id="2840889"/>
    <lineage>
        <taxon>Bacteria</taxon>
        <taxon>Bacillati</taxon>
        <taxon>Bacillota</taxon>
        <taxon>Bacilli</taxon>
        <taxon>Bacillales</taxon>
        <taxon>Candidatus Onthovivens</taxon>
    </lineage>
</organism>
<sequence length="165" mass="19184">MNKSLRKIELKFISTLSIMLKDFWSTQLYEASDQDILEDIGRMLSPKSFARLILYKDEVAGFIFAYDKYGYVNNIEYLFIKKEFRDKGLGSFAIKEAMKSILEKGNPRVQIEVSINNVKALKLYHKLGFKYIDTLSLSTSLPGKTKKIIFKDLEFLANPKEEFKE</sequence>
<protein>
    <submittedName>
        <fullName evidence="2">GNAT family N-acetyltransferase</fullName>
    </submittedName>
</protein>
<dbReference type="SUPFAM" id="SSF55729">
    <property type="entry name" value="Acyl-CoA N-acyltransferases (Nat)"/>
    <property type="match status" value="1"/>
</dbReference>
<feature type="domain" description="N-acetyltransferase" evidence="1">
    <location>
        <begin position="3"/>
        <end position="154"/>
    </location>
</feature>
<reference evidence="2" key="2">
    <citation type="journal article" date="2021" name="PeerJ">
        <title>Extensive microbial diversity within the chicken gut microbiome revealed by metagenomics and culture.</title>
        <authorList>
            <person name="Gilroy R."/>
            <person name="Ravi A."/>
            <person name="Getino M."/>
            <person name="Pursley I."/>
            <person name="Horton D.L."/>
            <person name="Alikhan N.F."/>
            <person name="Baker D."/>
            <person name="Gharbi K."/>
            <person name="Hall N."/>
            <person name="Watson M."/>
            <person name="Adriaenssens E.M."/>
            <person name="Foster-Nyarko E."/>
            <person name="Jarju S."/>
            <person name="Secka A."/>
            <person name="Antonio M."/>
            <person name="Oren A."/>
            <person name="Chaudhuri R.R."/>
            <person name="La Ragione R."/>
            <person name="Hildebrand F."/>
            <person name="Pallen M.J."/>
        </authorList>
    </citation>
    <scope>NUCLEOTIDE SEQUENCE</scope>
    <source>
        <strain evidence="2">11159</strain>
    </source>
</reference>
<proteinExistence type="predicted"/>
<evidence type="ECO:0000259" key="1">
    <source>
        <dbReference type="PROSITE" id="PS51186"/>
    </source>
</evidence>
<dbReference type="PROSITE" id="PS51186">
    <property type="entry name" value="GNAT"/>
    <property type="match status" value="1"/>
</dbReference>
<dbReference type="Gene3D" id="3.40.630.30">
    <property type="match status" value="1"/>
</dbReference>
<gene>
    <name evidence="2" type="ORF">IAC58_01295</name>
</gene>
<dbReference type="InterPro" id="IPR016181">
    <property type="entry name" value="Acyl_CoA_acyltransferase"/>
</dbReference>
<dbReference type="CDD" id="cd04301">
    <property type="entry name" value="NAT_SF"/>
    <property type="match status" value="1"/>
</dbReference>
<dbReference type="EMBL" id="JADIMY010000026">
    <property type="protein sequence ID" value="MBO8427178.1"/>
    <property type="molecule type" value="Genomic_DNA"/>
</dbReference>
<dbReference type="Pfam" id="PF00583">
    <property type="entry name" value="Acetyltransf_1"/>
    <property type="match status" value="1"/>
</dbReference>
<dbReference type="InterPro" id="IPR000182">
    <property type="entry name" value="GNAT_dom"/>
</dbReference>
<evidence type="ECO:0000313" key="3">
    <source>
        <dbReference type="Proteomes" id="UP000823613"/>
    </source>
</evidence>
<dbReference type="Proteomes" id="UP000823613">
    <property type="component" value="Unassembled WGS sequence"/>
</dbReference>
<dbReference type="GO" id="GO:0016747">
    <property type="term" value="F:acyltransferase activity, transferring groups other than amino-acyl groups"/>
    <property type="evidence" value="ECO:0007669"/>
    <property type="project" value="InterPro"/>
</dbReference>
<reference evidence="2" key="1">
    <citation type="submission" date="2020-10" db="EMBL/GenBank/DDBJ databases">
        <authorList>
            <person name="Gilroy R."/>
        </authorList>
    </citation>
    <scope>NUCLEOTIDE SEQUENCE</scope>
    <source>
        <strain evidence="2">11159</strain>
    </source>
</reference>
<name>A0A9D9GX35_9BACL</name>
<accession>A0A9D9GX35</accession>
<dbReference type="AlphaFoldDB" id="A0A9D9GX35"/>
<comment type="caution">
    <text evidence="2">The sequence shown here is derived from an EMBL/GenBank/DDBJ whole genome shotgun (WGS) entry which is preliminary data.</text>
</comment>